<proteinExistence type="predicted"/>
<dbReference type="Gene3D" id="2.130.10.80">
    <property type="entry name" value="Galactose oxidase/kelch, beta-propeller"/>
    <property type="match status" value="1"/>
</dbReference>
<dbReference type="CDD" id="cd02851">
    <property type="entry name" value="E_set_GO_C"/>
    <property type="match status" value="1"/>
</dbReference>
<dbReference type="EMBL" id="JAEFCI010000246">
    <property type="protein sequence ID" value="KAG5463684.1"/>
    <property type="molecule type" value="Genomic_DNA"/>
</dbReference>
<dbReference type="InterPro" id="IPR011043">
    <property type="entry name" value="Gal_Oxase/kelch_b-propeller"/>
</dbReference>
<dbReference type="InterPro" id="IPR015202">
    <property type="entry name" value="GO-like_E_set"/>
</dbReference>
<dbReference type="Pfam" id="PF07250">
    <property type="entry name" value="Glyoxal_oxid_N"/>
    <property type="match status" value="1"/>
</dbReference>
<feature type="domain" description="Glyoxal oxidase N-terminal" evidence="2">
    <location>
        <begin position="9"/>
        <end position="190"/>
    </location>
</feature>
<keyword evidence="5" id="KW-1185">Reference proteome</keyword>
<dbReference type="InterPro" id="IPR013783">
    <property type="entry name" value="Ig-like_fold"/>
</dbReference>
<evidence type="ECO:0008006" key="6">
    <source>
        <dbReference type="Google" id="ProtNLM"/>
    </source>
</evidence>
<dbReference type="Proteomes" id="UP000673691">
    <property type="component" value="Unassembled WGS sequence"/>
</dbReference>
<protein>
    <recommendedName>
        <fullName evidence="6">Galactose oxidase-like Early set domain-containing protein</fullName>
    </recommendedName>
</protein>
<evidence type="ECO:0000313" key="5">
    <source>
        <dbReference type="Proteomes" id="UP000673691"/>
    </source>
</evidence>
<evidence type="ECO:0000313" key="4">
    <source>
        <dbReference type="EMBL" id="KAG5463684.1"/>
    </source>
</evidence>
<gene>
    <name evidence="4" type="ORF">BJ554DRAFT_5345</name>
</gene>
<organism evidence="4 5">
    <name type="scientific">Olpidium bornovanus</name>
    <dbReference type="NCBI Taxonomy" id="278681"/>
    <lineage>
        <taxon>Eukaryota</taxon>
        <taxon>Fungi</taxon>
        <taxon>Fungi incertae sedis</taxon>
        <taxon>Olpidiomycota</taxon>
        <taxon>Olpidiomycotina</taxon>
        <taxon>Olpidiomycetes</taxon>
        <taxon>Olpidiales</taxon>
        <taxon>Olpidiaceae</taxon>
        <taxon>Olpidium</taxon>
    </lineage>
</organism>
<dbReference type="InterPro" id="IPR037293">
    <property type="entry name" value="Gal_Oxidase_central_sf"/>
</dbReference>
<dbReference type="SUPFAM" id="SSF50965">
    <property type="entry name" value="Galactose oxidase, central domain"/>
    <property type="match status" value="1"/>
</dbReference>
<dbReference type="OrthoDB" id="2019572at2759"/>
<feature type="domain" description="Galactose oxidase-like Early set" evidence="3">
    <location>
        <begin position="242"/>
        <end position="339"/>
    </location>
</feature>
<dbReference type="Gene3D" id="2.60.40.10">
    <property type="entry name" value="Immunoglobulins"/>
    <property type="match status" value="1"/>
</dbReference>
<dbReference type="InterPro" id="IPR009880">
    <property type="entry name" value="Glyoxal_oxidase_N"/>
</dbReference>
<evidence type="ECO:0000256" key="1">
    <source>
        <dbReference type="ARBA" id="ARBA00022729"/>
    </source>
</evidence>
<evidence type="ECO:0000259" key="3">
    <source>
        <dbReference type="Pfam" id="PF09118"/>
    </source>
</evidence>
<dbReference type="PANTHER" id="PTHR32208:SF21">
    <property type="entry name" value="LOW QUALITY PROTEIN: ALDEHYDE OXIDASE GLOX-LIKE"/>
    <property type="match status" value="1"/>
</dbReference>
<dbReference type="AlphaFoldDB" id="A0A8H8A285"/>
<comment type="caution">
    <text evidence="4">The sequence shown here is derived from an EMBL/GenBank/DDBJ whole genome shotgun (WGS) entry which is preliminary data.</text>
</comment>
<reference evidence="4 5" key="1">
    <citation type="journal article" name="Sci. Rep.">
        <title>Genome-scale phylogenetic analyses confirm Olpidium as the closest living zoosporic fungus to the non-flagellated, terrestrial fungi.</title>
        <authorList>
            <person name="Chang Y."/>
            <person name="Rochon D."/>
            <person name="Sekimoto S."/>
            <person name="Wang Y."/>
            <person name="Chovatia M."/>
            <person name="Sandor L."/>
            <person name="Salamov A."/>
            <person name="Grigoriev I.V."/>
            <person name="Stajich J.E."/>
            <person name="Spatafora J.W."/>
        </authorList>
    </citation>
    <scope>NUCLEOTIDE SEQUENCE [LARGE SCALE GENOMIC DNA]</scope>
    <source>
        <strain evidence="4">S191</strain>
    </source>
</reference>
<sequence length="351" mass="37886">MLPNADAANQIFTLRGNTAIVFDYEKNAIVKNLPTIEDFRAFPAAAMSVILPLTPDNNYKAEVLVCGGSTGDRPAPKGVRSCGRIEPLARYAAWEMEDMPDGSRVSGDMILLPDGTVFIVNGARHGSGGGHMAEVPALKPLIYDPKKARGERVRTDLPGSTIPRMYHSVASLMPSGEVLVAGSNPAVLYAPPGSTPGGRNYPSFFNNGKLSFLQAQQNKTSSYPTEYRVEMFSPPYMSTSNRPNITAMPQSSIAYNTSFDITVDPALDCDVPFQLQLIYAGFSTHGVHMGQRMVELEITQNACGSITANGPRDPSIMPPGVYLLFAVQEGIPSKGEWVKLDPLIDLVSESL</sequence>
<keyword evidence="1" id="KW-0732">Signal</keyword>
<dbReference type="InterPro" id="IPR014756">
    <property type="entry name" value="Ig_E-set"/>
</dbReference>
<dbReference type="Pfam" id="PF09118">
    <property type="entry name" value="GO-like_E_set"/>
    <property type="match status" value="1"/>
</dbReference>
<accession>A0A8H8A285</accession>
<evidence type="ECO:0000259" key="2">
    <source>
        <dbReference type="Pfam" id="PF07250"/>
    </source>
</evidence>
<dbReference type="SUPFAM" id="SSF81296">
    <property type="entry name" value="E set domains"/>
    <property type="match status" value="1"/>
</dbReference>
<dbReference type="PANTHER" id="PTHR32208">
    <property type="entry name" value="SECRETED PROTEIN-RELATED"/>
    <property type="match status" value="1"/>
</dbReference>
<name>A0A8H8A285_9FUNG</name>